<evidence type="ECO:0000256" key="1">
    <source>
        <dbReference type="SAM" id="MobiDB-lite"/>
    </source>
</evidence>
<dbReference type="PROSITE" id="PS51257">
    <property type="entry name" value="PROKAR_LIPOPROTEIN"/>
    <property type="match status" value="1"/>
</dbReference>
<dbReference type="Gene3D" id="2.120.10.30">
    <property type="entry name" value="TolB, C-terminal domain"/>
    <property type="match status" value="1"/>
</dbReference>
<sequence>MSPAKFSSRRSGALLAITMLLTASGCHKQVAPPDAEIGPNPTLPEPNEYLLPPMKTATSKPWAKGEMPAAGPGLKVEPFATGLIHPRSVFVLPNGDVLVAQSDGPKPPVNRPKDVVMGLIQAHAKSFGPKAPNNILLLRDTNGDGIADQRFTFLEGRHSPFGMALVGNDLFIADTDALIRYHYMPGQTKMTDPGTKVTDLPGGPIDHHWTKSLTASADGTKLYVGVGSNSNITENGMVAEEGRAAIWEVDRVTGAHRLYATGTRNPAGLAVEPSSHDLWAVVNERDELGPNLVPDYLTSIRDGGFYGWPYSYWGRHIDPRVMPQRPDLVAKAIVPDYGLSSHVAPLGVTFSTGNAIPAQYRGGAFVGEHGSWDRDPFNGYKVIYVPFAGGRPSGKPVDVLTGFLADGKTAHGRPVGLATDNQGAVLVADDLGNAVWRISGR</sequence>
<feature type="chain" id="PRO_5032875517" evidence="2">
    <location>
        <begin position="29"/>
        <end position="441"/>
    </location>
</feature>
<evidence type="ECO:0000256" key="2">
    <source>
        <dbReference type="SAM" id="SignalP"/>
    </source>
</evidence>
<feature type="domain" description="Pyrroloquinoline quinone-dependent pyranose dehydrogenase beta-propeller" evidence="3">
    <location>
        <begin position="159"/>
        <end position="288"/>
    </location>
</feature>
<dbReference type="Pfam" id="PF22807">
    <property type="entry name" value="TrAA12"/>
    <property type="match status" value="2"/>
</dbReference>
<dbReference type="PANTHER" id="PTHR19328:SF55">
    <property type="entry name" value="BLR6566 PROTEIN"/>
    <property type="match status" value="1"/>
</dbReference>
<dbReference type="RefSeq" id="WP_160362764.1">
    <property type="nucleotide sequence ID" value="NZ_JACEIB010000026.1"/>
</dbReference>
<dbReference type="SUPFAM" id="SSF50952">
    <property type="entry name" value="Soluble quinoprotein glucose dehydrogenase"/>
    <property type="match status" value="1"/>
</dbReference>
<organism evidence="4 5">
    <name type="scientific">Sphingomonas chungangi</name>
    <dbReference type="NCBI Taxonomy" id="2683589"/>
    <lineage>
        <taxon>Bacteria</taxon>
        <taxon>Pseudomonadati</taxon>
        <taxon>Pseudomonadota</taxon>
        <taxon>Alphaproteobacteria</taxon>
        <taxon>Sphingomonadales</taxon>
        <taxon>Sphingomonadaceae</taxon>
        <taxon>Sphingomonas</taxon>
    </lineage>
</organism>
<dbReference type="EMBL" id="JACEIB010000026">
    <property type="protein sequence ID" value="MBA2935542.1"/>
    <property type="molecule type" value="Genomic_DNA"/>
</dbReference>
<dbReference type="InterPro" id="IPR054539">
    <property type="entry name" value="Beta-prop_PDH"/>
</dbReference>
<evidence type="ECO:0000259" key="3">
    <source>
        <dbReference type="Pfam" id="PF22807"/>
    </source>
</evidence>
<keyword evidence="5" id="KW-1185">Reference proteome</keyword>
<dbReference type="InterPro" id="IPR011041">
    <property type="entry name" value="Quinoprot_gluc/sorb_DH_b-prop"/>
</dbReference>
<keyword evidence="2" id="KW-0732">Signal</keyword>
<comment type="caution">
    <text evidence="4">The sequence shown here is derived from an EMBL/GenBank/DDBJ whole genome shotgun (WGS) entry which is preliminary data.</text>
</comment>
<dbReference type="AlphaFoldDB" id="A0A838L9Q1"/>
<feature type="signal peptide" evidence="2">
    <location>
        <begin position="1"/>
        <end position="28"/>
    </location>
</feature>
<evidence type="ECO:0000313" key="4">
    <source>
        <dbReference type="EMBL" id="MBA2935542.1"/>
    </source>
</evidence>
<gene>
    <name evidence="4" type="ORF">HZF05_15760</name>
</gene>
<feature type="domain" description="Pyrroloquinoline quinone-dependent pyranose dehydrogenase beta-propeller" evidence="3">
    <location>
        <begin position="334"/>
        <end position="438"/>
    </location>
</feature>
<protein>
    <submittedName>
        <fullName evidence="4">Sorbosone dehydrogenase family protein</fullName>
    </submittedName>
</protein>
<proteinExistence type="predicted"/>
<dbReference type="InterPro" id="IPR011042">
    <property type="entry name" value="6-blade_b-propeller_TolB-like"/>
</dbReference>
<dbReference type="PANTHER" id="PTHR19328">
    <property type="entry name" value="HEDGEHOG-INTERACTING PROTEIN"/>
    <property type="match status" value="1"/>
</dbReference>
<evidence type="ECO:0000313" key="5">
    <source>
        <dbReference type="Proteomes" id="UP000570166"/>
    </source>
</evidence>
<accession>A0A838L9Q1</accession>
<dbReference type="Proteomes" id="UP000570166">
    <property type="component" value="Unassembled WGS sequence"/>
</dbReference>
<feature type="region of interest" description="Disordered" evidence="1">
    <location>
        <begin position="32"/>
        <end position="52"/>
    </location>
</feature>
<name>A0A838L9Q1_9SPHN</name>
<reference evidence="4 5" key="1">
    <citation type="submission" date="2020-07" db="EMBL/GenBank/DDBJ databases">
        <authorList>
            <person name="Sun Q."/>
        </authorList>
    </citation>
    <scope>NUCLEOTIDE SEQUENCE [LARGE SCALE GENOMIC DNA]</scope>
    <source>
        <strain evidence="4 5">CGMCC 1.13654</strain>
    </source>
</reference>